<proteinExistence type="predicted"/>
<dbReference type="InterPro" id="IPR018060">
    <property type="entry name" value="HTH_AraC"/>
</dbReference>
<reference evidence="5 6" key="1">
    <citation type="submission" date="2020-04" db="EMBL/GenBank/DDBJ databases">
        <title>Gordonia sp. nov. TBRC 11910.</title>
        <authorList>
            <person name="Suriyachadkun C."/>
        </authorList>
    </citation>
    <scope>NUCLEOTIDE SEQUENCE [LARGE SCALE GENOMIC DNA]</scope>
    <source>
        <strain evidence="5 6">TBRC 11910</strain>
    </source>
</reference>
<dbReference type="GO" id="GO:0043565">
    <property type="term" value="F:sequence-specific DNA binding"/>
    <property type="evidence" value="ECO:0007669"/>
    <property type="project" value="InterPro"/>
</dbReference>
<dbReference type="PROSITE" id="PS01124">
    <property type="entry name" value="HTH_ARAC_FAMILY_2"/>
    <property type="match status" value="1"/>
</dbReference>
<evidence type="ECO:0000259" key="4">
    <source>
        <dbReference type="PROSITE" id="PS01124"/>
    </source>
</evidence>
<evidence type="ECO:0000256" key="2">
    <source>
        <dbReference type="ARBA" id="ARBA00023125"/>
    </source>
</evidence>
<dbReference type="PANTHER" id="PTHR46796:SF6">
    <property type="entry name" value="ARAC SUBFAMILY"/>
    <property type="match status" value="1"/>
</dbReference>
<dbReference type="RefSeq" id="WP_170195142.1">
    <property type="nucleotide sequence ID" value="NZ_JABBNB010000015.1"/>
</dbReference>
<protein>
    <submittedName>
        <fullName evidence="5">Helix-turn-helix domain-containing protein</fullName>
    </submittedName>
</protein>
<dbReference type="PANTHER" id="PTHR46796">
    <property type="entry name" value="HTH-TYPE TRANSCRIPTIONAL ACTIVATOR RHAS-RELATED"/>
    <property type="match status" value="1"/>
</dbReference>
<evidence type="ECO:0000313" key="6">
    <source>
        <dbReference type="Proteomes" id="UP000550729"/>
    </source>
</evidence>
<dbReference type="Proteomes" id="UP000550729">
    <property type="component" value="Unassembled WGS sequence"/>
</dbReference>
<keyword evidence="1" id="KW-0805">Transcription regulation</keyword>
<dbReference type="SUPFAM" id="SSF46689">
    <property type="entry name" value="Homeodomain-like"/>
    <property type="match status" value="1"/>
</dbReference>
<name>A0A848L4U7_9ACTN</name>
<dbReference type="Pfam" id="PF14525">
    <property type="entry name" value="AraC_binding_2"/>
    <property type="match status" value="1"/>
</dbReference>
<dbReference type="InterPro" id="IPR009057">
    <property type="entry name" value="Homeodomain-like_sf"/>
</dbReference>
<dbReference type="InterPro" id="IPR050204">
    <property type="entry name" value="AraC_XylS_family_regulators"/>
</dbReference>
<dbReference type="InterPro" id="IPR035418">
    <property type="entry name" value="AraC-bd_2"/>
</dbReference>
<accession>A0A848L4U7</accession>
<evidence type="ECO:0000313" key="5">
    <source>
        <dbReference type="EMBL" id="NMO02638.1"/>
    </source>
</evidence>
<dbReference type="GO" id="GO:0003700">
    <property type="term" value="F:DNA-binding transcription factor activity"/>
    <property type="evidence" value="ECO:0007669"/>
    <property type="project" value="InterPro"/>
</dbReference>
<dbReference type="InterPro" id="IPR020449">
    <property type="entry name" value="Tscrpt_reg_AraC-type_HTH"/>
</dbReference>
<evidence type="ECO:0000256" key="3">
    <source>
        <dbReference type="ARBA" id="ARBA00023163"/>
    </source>
</evidence>
<dbReference type="PROSITE" id="PS00041">
    <property type="entry name" value="HTH_ARAC_FAMILY_1"/>
    <property type="match status" value="1"/>
</dbReference>
<dbReference type="Gene3D" id="1.10.10.60">
    <property type="entry name" value="Homeodomain-like"/>
    <property type="match status" value="1"/>
</dbReference>
<gene>
    <name evidence="5" type="ORF">HH308_15605</name>
</gene>
<keyword evidence="3" id="KW-0804">Transcription</keyword>
<dbReference type="AlphaFoldDB" id="A0A848L4U7"/>
<organism evidence="5 6">
    <name type="scientific">Gordonia asplenii</name>
    <dbReference type="NCBI Taxonomy" id="2725283"/>
    <lineage>
        <taxon>Bacteria</taxon>
        <taxon>Bacillati</taxon>
        <taxon>Actinomycetota</taxon>
        <taxon>Actinomycetes</taxon>
        <taxon>Mycobacteriales</taxon>
        <taxon>Gordoniaceae</taxon>
        <taxon>Gordonia</taxon>
    </lineage>
</organism>
<dbReference type="EMBL" id="JABBNB010000015">
    <property type="protein sequence ID" value="NMO02638.1"/>
    <property type="molecule type" value="Genomic_DNA"/>
</dbReference>
<keyword evidence="2" id="KW-0238">DNA-binding</keyword>
<evidence type="ECO:0000256" key="1">
    <source>
        <dbReference type="ARBA" id="ARBA00023015"/>
    </source>
</evidence>
<feature type="domain" description="HTH araC/xylS-type" evidence="4">
    <location>
        <begin position="225"/>
        <end position="324"/>
    </location>
</feature>
<dbReference type="PRINTS" id="PR00032">
    <property type="entry name" value="HTHARAC"/>
</dbReference>
<dbReference type="InterPro" id="IPR018062">
    <property type="entry name" value="HTH_AraC-typ_CS"/>
</dbReference>
<dbReference type="Pfam" id="PF12833">
    <property type="entry name" value="HTH_18"/>
    <property type="match status" value="1"/>
</dbReference>
<comment type="caution">
    <text evidence="5">The sequence shown here is derived from an EMBL/GenBank/DDBJ whole genome shotgun (WGS) entry which is preliminary data.</text>
</comment>
<keyword evidence="6" id="KW-1185">Reference proteome</keyword>
<sequence>MRVGEDASAPPNVARTWSTDDVAPESAVDYWRSVRRHVYADVSTEPHTGEFTGSISSACYGEYSVSTKRASGERVLRSGRLIGRSTDDPDYVFAVLPTRGTGFIEQAGNSARFGPGEMICYDSSLPFEMNYDGGFEQVVVHLPADQAFATSGVRRGAELLATPIALDGALSSVASFFLSLAHTQLDDPVGAAILAPQVTGLAGSLLAYASSTMGEQDLPLLLRREQVVEYMRRHLSDPDLDIQSIAVGCHVSRRSLYRIFEGSGQSVAGRLRLLRVEAAQKLLAAQGNVSIGSVARHVGFSSEAQFYRTFRSITGATPGEYRQLRSGAAVFGRDGRPIGSPSLDGRRAVG</sequence>
<dbReference type="SMART" id="SM00342">
    <property type="entry name" value="HTH_ARAC"/>
    <property type="match status" value="1"/>
</dbReference>